<proteinExistence type="predicted"/>
<gene>
    <name evidence="1" type="ORF">GCM10009546_61080</name>
</gene>
<evidence type="ECO:0000313" key="2">
    <source>
        <dbReference type="Proteomes" id="UP001501427"/>
    </source>
</evidence>
<keyword evidence="2" id="KW-1185">Reference proteome</keyword>
<reference evidence="1 2" key="1">
    <citation type="journal article" date="2019" name="Int. J. Syst. Evol. Microbiol.">
        <title>The Global Catalogue of Microorganisms (GCM) 10K type strain sequencing project: providing services to taxonomists for standard genome sequencing and annotation.</title>
        <authorList>
            <consortium name="The Broad Institute Genomics Platform"/>
            <consortium name="The Broad Institute Genome Sequencing Center for Infectious Disease"/>
            <person name="Wu L."/>
            <person name="Ma J."/>
        </authorList>
    </citation>
    <scope>NUCLEOTIDE SEQUENCE [LARGE SCALE GENOMIC DNA]</scope>
    <source>
        <strain evidence="1 2">JCM 10667</strain>
    </source>
</reference>
<dbReference type="Proteomes" id="UP001501427">
    <property type="component" value="Unassembled WGS sequence"/>
</dbReference>
<name>A0ABN1FGR4_9ACTN</name>
<protein>
    <submittedName>
        <fullName evidence="1">Uncharacterized protein</fullName>
    </submittedName>
</protein>
<dbReference type="EMBL" id="BAAAHD010000069">
    <property type="protein sequence ID" value="GAA0590445.1"/>
    <property type="molecule type" value="Genomic_DNA"/>
</dbReference>
<sequence length="88" mass="8874">MDGSVRPEDQKAVEVAREPAVVRNGQNGPRVGGQALLQGLGTGQVQVVGVVVQEEQVDALPGLMAGDSACAACAALLWLPVSPGPALC</sequence>
<comment type="caution">
    <text evidence="1">The sequence shown here is derived from an EMBL/GenBank/DDBJ whole genome shotgun (WGS) entry which is preliminary data.</text>
</comment>
<accession>A0ABN1FGR4</accession>
<evidence type="ECO:0000313" key="1">
    <source>
        <dbReference type="EMBL" id="GAA0590445.1"/>
    </source>
</evidence>
<organism evidence="1 2">
    <name type="scientific">Actinomadura livida</name>
    <dbReference type="NCBI Taxonomy" id="79909"/>
    <lineage>
        <taxon>Bacteria</taxon>
        <taxon>Bacillati</taxon>
        <taxon>Actinomycetota</taxon>
        <taxon>Actinomycetes</taxon>
        <taxon>Streptosporangiales</taxon>
        <taxon>Thermomonosporaceae</taxon>
        <taxon>Actinomadura</taxon>
    </lineage>
</organism>